<dbReference type="AlphaFoldDB" id="A0AB37HRN1"/>
<sequence>MAVTLADALTDFALLAVEGQQALFDEAGAAEWRADLDQRRLWLGERVYEVAMVGTSSEISNTWMWSWANPGYGASHPAVSAILPGCAKGREAGIPEFSMESFSLEGVTDYGMRPGSAVAFLAARLSGAPAIYAAPYSNGVAYLAVLDLKLPAPVPEALPRLMSVCLQYSGNHRQTIGNFGAQRGLKPVRTNDGGIVLTYPDGAHAHCSFDDWNRVTQVRMEQPGQA</sequence>
<dbReference type="Pfam" id="PF21813">
    <property type="entry name" value="DUF6882"/>
    <property type="match status" value="1"/>
</dbReference>
<dbReference type="EMBL" id="CP072385">
    <property type="protein sequence ID" value="QUC10335.1"/>
    <property type="molecule type" value="Genomic_DNA"/>
</dbReference>
<evidence type="ECO:0000313" key="2">
    <source>
        <dbReference type="Proteomes" id="UP000677180"/>
    </source>
</evidence>
<organism evidence="1 2">
    <name type="scientific">Arachnia propionica</name>
    <dbReference type="NCBI Taxonomy" id="1750"/>
    <lineage>
        <taxon>Bacteria</taxon>
        <taxon>Bacillati</taxon>
        <taxon>Actinomycetota</taxon>
        <taxon>Actinomycetes</taxon>
        <taxon>Propionibacteriales</taxon>
        <taxon>Propionibacteriaceae</taxon>
        <taxon>Arachnia</taxon>
    </lineage>
</organism>
<dbReference type="Proteomes" id="UP000677180">
    <property type="component" value="Chromosome"/>
</dbReference>
<gene>
    <name evidence="1" type="ORF">J5A53_11115</name>
</gene>
<reference evidence="1" key="1">
    <citation type="submission" date="2021-03" db="EMBL/GenBank/DDBJ databases">
        <title>Human Oral Microbial Genomes.</title>
        <authorList>
            <person name="Johnston C.D."/>
            <person name="Chen T."/>
            <person name="Dewhirst F.E."/>
        </authorList>
    </citation>
    <scope>NUCLEOTIDE SEQUENCE</scope>
    <source>
        <strain evidence="1">F0714</strain>
    </source>
</reference>
<dbReference type="RefSeq" id="WP_041696263.1">
    <property type="nucleotide sequence ID" value="NZ_CAJZDL010000061.1"/>
</dbReference>
<accession>A0AB37HRN1</accession>
<evidence type="ECO:0000313" key="1">
    <source>
        <dbReference type="EMBL" id="QUC10335.1"/>
    </source>
</evidence>
<protein>
    <submittedName>
        <fullName evidence="1">Uncharacterized protein</fullName>
    </submittedName>
</protein>
<proteinExistence type="predicted"/>
<name>A0AB37HRN1_9ACTN</name>
<dbReference type="InterPro" id="IPR049249">
    <property type="entry name" value="DUF6882"/>
</dbReference>